<evidence type="ECO:0000313" key="2">
    <source>
        <dbReference type="Proteomes" id="UP000664032"/>
    </source>
</evidence>
<gene>
    <name evidence="1" type="ORF">JR316_0013086</name>
</gene>
<organism evidence="1 2">
    <name type="scientific">Psilocybe cubensis</name>
    <name type="common">Psychedelic mushroom</name>
    <name type="synonym">Stropharia cubensis</name>
    <dbReference type="NCBI Taxonomy" id="181762"/>
    <lineage>
        <taxon>Eukaryota</taxon>
        <taxon>Fungi</taxon>
        <taxon>Dikarya</taxon>
        <taxon>Basidiomycota</taxon>
        <taxon>Agaricomycotina</taxon>
        <taxon>Agaricomycetes</taxon>
        <taxon>Agaricomycetidae</taxon>
        <taxon>Agaricales</taxon>
        <taxon>Agaricineae</taxon>
        <taxon>Strophariaceae</taxon>
        <taxon>Psilocybe</taxon>
    </lineage>
</organism>
<protein>
    <submittedName>
        <fullName evidence="1">Transporter</fullName>
    </submittedName>
</protein>
<name>A0ACB8GGZ7_PSICU</name>
<dbReference type="Proteomes" id="UP000664032">
    <property type="component" value="Unassembled WGS sequence"/>
</dbReference>
<keyword evidence="2" id="KW-1185">Reference proteome</keyword>
<proteinExistence type="predicted"/>
<accession>A0ACB8GGZ7</accession>
<dbReference type="EMBL" id="JAFIQS020000013">
    <property type="protein sequence ID" value="KAH9474622.1"/>
    <property type="molecule type" value="Genomic_DNA"/>
</dbReference>
<sequence length="510" mass="55980">MENVNREPEQRNSLSGSSKPGKVDLEHFDDKEVKRAVFKMDLTILPVMTIIQLFALLDRFNLGNARVAGLQKDLEITDHQYQIAVMVALVPYILSQLPANLLLQRVGSHILIPMLVMIRGVIVVAEAFLTSFRGLFSAQFFLGLFDGPLFPGILLYLSGCYTREELSFRIALFFSGASLSGAFSGLLAGAIATMDGVGNKPSWAWIFILEGLVTVLVGLAAFFLIPATPQESKFLSSRQKKIVVQRLQRDRPVANLLHGFNIKDVLSVVVSPHVLISCAITFFLGVNSSGLAYFLPSMVNQLGFSPNETQLLSVGPFAAAFAITLITAYLSDRFNARAAVIVGIELLSVVGYSFFLASSGIYASYAALYLITPGAYAMVPIISAWFANNTEPHYRRATSIAFGIILSNSGAVLSTWNYPTKDGPKFRKTTIMNLTFSLVMIVLTILNAILLSRSNRKKKARKSKILSPYASQDEPDGGPRACRDISSLWAMSNFPNHLDVLILAITWYLV</sequence>
<reference evidence="1" key="1">
    <citation type="submission" date="2021-10" db="EMBL/GenBank/DDBJ databases">
        <title>Psilocybe cubensis genome.</title>
        <authorList>
            <person name="Mckernan K.J."/>
            <person name="Crawford S."/>
            <person name="Trippe A."/>
            <person name="Kane L.T."/>
            <person name="Mclaughlin S."/>
        </authorList>
    </citation>
    <scope>NUCLEOTIDE SEQUENCE</scope>
    <source>
        <strain evidence="1">MGC-MH-2018</strain>
    </source>
</reference>
<comment type="caution">
    <text evidence="1">The sequence shown here is derived from an EMBL/GenBank/DDBJ whole genome shotgun (WGS) entry which is preliminary data.</text>
</comment>
<evidence type="ECO:0000313" key="1">
    <source>
        <dbReference type="EMBL" id="KAH9474622.1"/>
    </source>
</evidence>